<organism evidence="2 3">
    <name type="scientific">Marasmius crinis-equi</name>
    <dbReference type="NCBI Taxonomy" id="585013"/>
    <lineage>
        <taxon>Eukaryota</taxon>
        <taxon>Fungi</taxon>
        <taxon>Dikarya</taxon>
        <taxon>Basidiomycota</taxon>
        <taxon>Agaricomycotina</taxon>
        <taxon>Agaricomycetes</taxon>
        <taxon>Agaricomycetidae</taxon>
        <taxon>Agaricales</taxon>
        <taxon>Marasmiineae</taxon>
        <taxon>Marasmiaceae</taxon>
        <taxon>Marasmius</taxon>
    </lineage>
</organism>
<accession>A0ABR3FDS8</accession>
<proteinExistence type="predicted"/>
<dbReference type="PANTHER" id="PTHR34310:SF5">
    <property type="entry name" value="DUF427 DOMAIN PROTEIN (AFU_ORTHOLOGUE AFUA_3G02220)"/>
    <property type="match status" value="1"/>
</dbReference>
<feature type="domain" description="DUF427" evidence="1">
    <location>
        <begin position="3"/>
        <end position="88"/>
    </location>
</feature>
<name>A0ABR3FDS8_9AGAR</name>
<dbReference type="EMBL" id="JBAHYK010000501">
    <property type="protein sequence ID" value="KAL0573479.1"/>
    <property type="molecule type" value="Genomic_DNA"/>
</dbReference>
<evidence type="ECO:0000259" key="1">
    <source>
        <dbReference type="Pfam" id="PF04248"/>
    </source>
</evidence>
<reference evidence="2 3" key="1">
    <citation type="submission" date="2024-02" db="EMBL/GenBank/DDBJ databases">
        <title>A draft genome for the cacao thread blight pathogen Marasmius crinis-equi.</title>
        <authorList>
            <person name="Cohen S.P."/>
            <person name="Baruah I.K."/>
            <person name="Amoako-Attah I."/>
            <person name="Bukari Y."/>
            <person name="Meinhardt L.W."/>
            <person name="Bailey B.A."/>
        </authorList>
    </citation>
    <scope>NUCLEOTIDE SEQUENCE [LARGE SCALE GENOMIC DNA]</scope>
    <source>
        <strain evidence="2 3">GH-76</strain>
    </source>
</reference>
<dbReference type="Pfam" id="PF04248">
    <property type="entry name" value="NTP_transf_9"/>
    <property type="match status" value="1"/>
</dbReference>
<dbReference type="Proteomes" id="UP001465976">
    <property type="component" value="Unassembled WGS sequence"/>
</dbReference>
<keyword evidence="3" id="KW-1185">Reference proteome</keyword>
<dbReference type="Gene3D" id="2.170.150.40">
    <property type="entry name" value="Domain of unknown function (DUF427)"/>
    <property type="match status" value="1"/>
</dbReference>
<dbReference type="PANTHER" id="PTHR34310">
    <property type="entry name" value="DUF427 DOMAIN PROTEIN (AFU_ORTHOLOGUE AFUA_3G02220)"/>
    <property type="match status" value="1"/>
</dbReference>
<dbReference type="InterPro" id="IPR007361">
    <property type="entry name" value="DUF427"/>
</dbReference>
<comment type="caution">
    <text evidence="2">The sequence shown here is derived from an EMBL/GenBank/DDBJ whole genome shotgun (WGS) entry which is preliminary data.</text>
</comment>
<protein>
    <recommendedName>
        <fullName evidence="1">DUF427 domain-containing protein</fullName>
    </recommendedName>
</protein>
<evidence type="ECO:0000313" key="2">
    <source>
        <dbReference type="EMBL" id="KAL0573479.1"/>
    </source>
</evidence>
<sequence>MPKAVLNDTVVADSDQTIEVEGNHYFPPSSVKKEFFTDSSTSSVCPWKGTASYYDAKVGETEVKDVAWFYPKASDKAKNIEGYVAFYKNKVTIQNF</sequence>
<dbReference type="InterPro" id="IPR038694">
    <property type="entry name" value="DUF427_sf"/>
</dbReference>
<gene>
    <name evidence="2" type="ORF">V5O48_008487</name>
</gene>
<evidence type="ECO:0000313" key="3">
    <source>
        <dbReference type="Proteomes" id="UP001465976"/>
    </source>
</evidence>